<evidence type="ECO:0008006" key="3">
    <source>
        <dbReference type="Google" id="ProtNLM"/>
    </source>
</evidence>
<sequence length="373" mass="42448">MKIHFNKVKDSILNVKLDKRTEVFNWGLDNSFPSLIEILVNHSVTSKNCINKVAKAIYGKSFGKIGNIIINSDGQTLNEVLRIASREYAKHNNVFFHITYNGELRIKAIKVIPATSVRVGKSDDLGYSGKFIVYDNWNKENGKIDADKFRVYDKFNPLKNVIEAQIEKAGSILNYKGQILHLQKDTNSIYSLPDLFAVQNEALLQKNSQIFRANGAERGFLNNKVIVVQPFANDDDRRTFKNTIKEIQGAENAGTTTLLESSQMADDLSNQFKVEDLTSNYNDKLFEYSDKQAKQNITEAFGVPLILVDTSSDGMFGNSGEMLKQAKLQLWESREEERNQIEEIFQKLMSNYAEPIEGELIIINPNQRPQKYE</sequence>
<name>A0A1B9XY79_9FLAO</name>
<evidence type="ECO:0000313" key="2">
    <source>
        <dbReference type="Proteomes" id="UP000093186"/>
    </source>
</evidence>
<dbReference type="EMBL" id="MAKX01000013">
    <property type="protein sequence ID" value="OCK42528.1"/>
    <property type="molecule type" value="Genomic_DNA"/>
</dbReference>
<keyword evidence="2" id="KW-1185">Reference proteome</keyword>
<comment type="caution">
    <text evidence="1">The sequence shown here is derived from an EMBL/GenBank/DDBJ whole genome shotgun (WGS) entry which is preliminary data.</text>
</comment>
<dbReference type="OrthoDB" id="863187at2"/>
<dbReference type="STRING" id="447689.BA195_10150"/>
<evidence type="ECO:0000313" key="1">
    <source>
        <dbReference type="EMBL" id="OCK42528.1"/>
    </source>
</evidence>
<reference evidence="1 2" key="1">
    <citation type="submission" date="2016-06" db="EMBL/GenBank/DDBJ databases">
        <title>Draft Genome Sequence of Tenacibaculum soleae UCD-KL19.</title>
        <authorList>
            <person name="Eisen J.A."/>
            <person name="Coil D.A."/>
            <person name="Lujan K.M."/>
        </authorList>
    </citation>
    <scope>NUCLEOTIDE SEQUENCE [LARGE SCALE GENOMIC DNA]</scope>
    <source>
        <strain evidence="1 2">UCD-KL19</strain>
    </source>
</reference>
<gene>
    <name evidence="1" type="ORF">BA195_10150</name>
</gene>
<dbReference type="Proteomes" id="UP000093186">
    <property type="component" value="Unassembled WGS sequence"/>
</dbReference>
<organism evidence="1 2">
    <name type="scientific">Tenacibaculum soleae</name>
    <dbReference type="NCBI Taxonomy" id="447689"/>
    <lineage>
        <taxon>Bacteria</taxon>
        <taxon>Pseudomonadati</taxon>
        <taxon>Bacteroidota</taxon>
        <taxon>Flavobacteriia</taxon>
        <taxon>Flavobacteriales</taxon>
        <taxon>Flavobacteriaceae</taxon>
        <taxon>Tenacibaculum</taxon>
    </lineage>
</organism>
<dbReference type="AlphaFoldDB" id="A0A1B9XY79"/>
<protein>
    <recommendedName>
        <fullName evidence="3">Phage portal protein</fullName>
    </recommendedName>
</protein>
<accession>A0A1B9XY79</accession>
<dbReference type="RefSeq" id="WP_068705159.1">
    <property type="nucleotide sequence ID" value="NZ_MAKX01000013.1"/>
</dbReference>
<proteinExistence type="predicted"/>